<dbReference type="AlphaFoldDB" id="A0A4D6XN32"/>
<sequence length="344" mass="39475">MNLPYIYNNYNVKKIMFFVLIASIPAILTECYFFGLVVLIQIFLFIIFSLLFEIIILKIRGKKIKNNILDNSSMVTAVLLGLSVPSTLTWWMIMFASFFAIVVSKHLYGGLGQNIFNPAMIGYAVLLISFPLYMSSWHKENTKLFSLNDLKISINKILYKTNKSNDFLDNDPDIFTEATPLNDFKNRSRISYNFSLENITLKNKKITVFSSWNYINISFLLGGFFLLYKRIICWRIPFSFLFTLFIVSTIIYFFSTNLVLSPFFHLFSGGTMMCAFFISTDPVTTSYSNIGKIIFGSIIGFLVYIIRNYSDYPDGVAFSVLFGNMLAPLIDNFLKTSGYGHKKV</sequence>
<comment type="subunit">
    <text evidence="1">The complex is composed of six subunits: RnfA, RnfB, RnfC, RnfD, RnfE and RnfG.</text>
</comment>
<keyword evidence="1" id="KW-0597">Phosphoprotein</keyword>
<dbReference type="GO" id="GO:0055085">
    <property type="term" value="P:transmembrane transport"/>
    <property type="evidence" value="ECO:0007669"/>
    <property type="project" value="InterPro"/>
</dbReference>
<dbReference type="Proteomes" id="UP001163441">
    <property type="component" value="Chromosome"/>
</dbReference>
<evidence type="ECO:0000313" key="2">
    <source>
        <dbReference type="EMBL" id="WAI17889.1"/>
    </source>
</evidence>
<evidence type="ECO:0000313" key="3">
    <source>
        <dbReference type="Proteomes" id="UP001163441"/>
    </source>
</evidence>
<evidence type="ECO:0000256" key="1">
    <source>
        <dbReference type="HAMAP-Rule" id="MF_00462"/>
    </source>
</evidence>
<protein>
    <recommendedName>
        <fullName evidence="1">Ion-translocating oxidoreductase complex subunit D</fullName>
        <ecNumber evidence="1">7.-.-.-</ecNumber>
    </recommendedName>
    <alternativeName>
        <fullName evidence="1">Rnf electron transport complex subunit D</fullName>
    </alternativeName>
</protein>
<feature type="transmembrane region" description="Helical" evidence="1">
    <location>
        <begin position="260"/>
        <end position="278"/>
    </location>
</feature>
<dbReference type="InterPro" id="IPR004338">
    <property type="entry name" value="NqrB/RnfD"/>
</dbReference>
<keyword evidence="1" id="KW-1133">Transmembrane helix</keyword>
<comment type="similarity">
    <text evidence="1">Belongs to the NqrB/RnfD family.</text>
</comment>
<dbReference type="GO" id="GO:0022900">
    <property type="term" value="P:electron transport chain"/>
    <property type="evidence" value="ECO:0007669"/>
    <property type="project" value="UniProtKB-UniRule"/>
</dbReference>
<dbReference type="HAMAP" id="MF_00462">
    <property type="entry name" value="RsxD_RnfD"/>
    <property type="match status" value="1"/>
</dbReference>
<feature type="transmembrane region" description="Helical" evidence="1">
    <location>
        <begin position="235"/>
        <end position="254"/>
    </location>
</feature>
<keyword evidence="1" id="KW-0997">Cell inner membrane</keyword>
<reference evidence="2" key="1">
    <citation type="submission" date="2022-11" db="EMBL/GenBank/DDBJ databases">
        <title>The whole genome sequencing of pests is an important tool to study the evolution of the plant-insect interaction and insecticide resistance.</title>
        <authorList>
            <person name="Kananovich Y."/>
        </authorList>
    </citation>
    <scope>NUCLEOTIDE SEQUENCE</scope>
    <source>
        <strain evidence="2">BSU_Aph_2016</strain>
    </source>
</reference>
<keyword evidence="1" id="KW-1278">Translocase</keyword>
<dbReference type="InterPro" id="IPR011303">
    <property type="entry name" value="RnfD_bac"/>
</dbReference>
<feature type="transmembrane region" description="Helical" evidence="1">
    <location>
        <begin position="211"/>
        <end position="228"/>
    </location>
</feature>
<comment type="subcellular location">
    <subcellularLocation>
        <location evidence="1">Cell inner membrane</location>
        <topology evidence="1">Multi-pass membrane protein</topology>
    </subcellularLocation>
</comment>
<keyword evidence="1" id="KW-1003">Cell membrane</keyword>
<keyword evidence="1" id="KW-0472">Membrane</keyword>
<dbReference type="Pfam" id="PF03116">
    <property type="entry name" value="NQR2_RnfD_RnfE"/>
    <property type="match status" value="1"/>
</dbReference>
<dbReference type="PANTHER" id="PTHR30578:SF0">
    <property type="entry name" value="ION-TRANSLOCATING OXIDOREDUCTASE COMPLEX SUBUNIT D"/>
    <property type="match status" value="1"/>
</dbReference>
<keyword evidence="1" id="KW-0285">Flavoprotein</keyword>
<feature type="modified residue" description="FMN phosphoryl threonine" evidence="1">
    <location>
        <position position="179"/>
    </location>
</feature>
<dbReference type="PANTHER" id="PTHR30578">
    <property type="entry name" value="ELECTRON TRANSPORT COMPLEX PROTEIN RNFD"/>
    <property type="match status" value="1"/>
</dbReference>
<proteinExistence type="inferred from homology"/>
<dbReference type="EC" id="7.-.-.-" evidence="1"/>
<feature type="transmembrane region" description="Helical" evidence="1">
    <location>
        <begin position="290"/>
        <end position="309"/>
    </location>
</feature>
<name>A0A4D6XN32_9GAMM</name>
<feature type="transmembrane region" description="Helical" evidence="1">
    <location>
        <begin position="115"/>
        <end position="134"/>
    </location>
</feature>
<keyword evidence="1" id="KW-0813">Transport</keyword>
<keyword evidence="1" id="KW-0249">Electron transport</keyword>
<feature type="transmembrane region" description="Helical" evidence="1">
    <location>
        <begin position="34"/>
        <end position="56"/>
    </location>
</feature>
<accession>A0A4D6XN32</accession>
<dbReference type="GO" id="GO:0005886">
    <property type="term" value="C:plasma membrane"/>
    <property type="evidence" value="ECO:0007669"/>
    <property type="project" value="UniProtKB-SubCell"/>
</dbReference>
<dbReference type="EMBL" id="CP113403">
    <property type="protein sequence ID" value="WAI17889.1"/>
    <property type="molecule type" value="Genomic_DNA"/>
</dbReference>
<dbReference type="OrthoDB" id="9776359at2"/>
<organism evidence="2 3">
    <name type="scientific">Buchnera aphidicola</name>
    <name type="common">Aphis craccivora</name>
    <dbReference type="NCBI Taxonomy" id="466616"/>
    <lineage>
        <taxon>Bacteria</taxon>
        <taxon>Pseudomonadati</taxon>
        <taxon>Pseudomonadota</taxon>
        <taxon>Gammaproteobacteria</taxon>
        <taxon>Enterobacterales</taxon>
        <taxon>Erwiniaceae</taxon>
        <taxon>Buchnera</taxon>
    </lineage>
</organism>
<comment type="function">
    <text evidence="1">Part of a membrane-bound complex that couples electron transfer with translocation of ions across the membrane.</text>
</comment>
<keyword evidence="1" id="KW-0288">FMN</keyword>
<dbReference type="RefSeq" id="WP_158360429.1">
    <property type="nucleotide sequence ID" value="NZ_CP034897.1"/>
</dbReference>
<dbReference type="NCBIfam" id="TIGR01946">
    <property type="entry name" value="rnfD"/>
    <property type="match status" value="1"/>
</dbReference>
<feature type="transmembrane region" description="Helical" evidence="1">
    <location>
        <begin position="12"/>
        <end position="28"/>
    </location>
</feature>
<comment type="cofactor">
    <cofactor evidence="1">
        <name>FMN</name>
        <dbReference type="ChEBI" id="CHEBI:58210"/>
    </cofactor>
</comment>
<gene>
    <name evidence="1" type="primary">rnfD</name>
    <name evidence="2" type="ORF">OWM53_00590</name>
</gene>
<keyword evidence="1" id="KW-0812">Transmembrane</keyword>